<protein>
    <submittedName>
        <fullName evidence="1">Uncharacterized protein</fullName>
    </submittedName>
</protein>
<reference evidence="1" key="1">
    <citation type="submission" date="2022-03" db="EMBL/GenBank/DDBJ databases">
        <authorList>
            <person name="Alioto T."/>
            <person name="Alioto T."/>
            <person name="Gomez Garrido J."/>
        </authorList>
    </citation>
    <scope>NUCLEOTIDE SEQUENCE</scope>
</reference>
<keyword evidence="2" id="KW-1185">Reference proteome</keyword>
<sequence length="95" mass="11206">MLDDLCRNIAANINIFKEKINEVSVRIQDMEITPAAHETRLTTLESELSILKRDQTLVHHCMVAMEEHRRWKNVKVWALQNQSHWQRYLTCSGDC</sequence>
<organism evidence="1 2">
    <name type="scientific">Pelobates cultripes</name>
    <name type="common">Western spadefoot toad</name>
    <dbReference type="NCBI Taxonomy" id="61616"/>
    <lineage>
        <taxon>Eukaryota</taxon>
        <taxon>Metazoa</taxon>
        <taxon>Chordata</taxon>
        <taxon>Craniata</taxon>
        <taxon>Vertebrata</taxon>
        <taxon>Euteleostomi</taxon>
        <taxon>Amphibia</taxon>
        <taxon>Batrachia</taxon>
        <taxon>Anura</taxon>
        <taxon>Pelobatoidea</taxon>
        <taxon>Pelobatidae</taxon>
        <taxon>Pelobates</taxon>
    </lineage>
</organism>
<proteinExistence type="predicted"/>
<evidence type="ECO:0000313" key="1">
    <source>
        <dbReference type="EMBL" id="CAH2284764.1"/>
    </source>
</evidence>
<name>A0AAD1W5F9_PELCU</name>
<evidence type="ECO:0000313" key="2">
    <source>
        <dbReference type="Proteomes" id="UP001295444"/>
    </source>
</evidence>
<accession>A0AAD1W5F9</accession>
<dbReference type="AlphaFoldDB" id="A0AAD1W5F9"/>
<dbReference type="Proteomes" id="UP001295444">
    <property type="component" value="Chromosome 04"/>
</dbReference>
<gene>
    <name evidence="1" type="ORF">PECUL_23A060160</name>
</gene>
<dbReference type="EMBL" id="OW240915">
    <property type="protein sequence ID" value="CAH2284764.1"/>
    <property type="molecule type" value="Genomic_DNA"/>
</dbReference>